<organism evidence="9 10">
    <name type="scientific">Sphaerimonospora thailandensis</name>
    <dbReference type="NCBI Taxonomy" id="795644"/>
    <lineage>
        <taxon>Bacteria</taxon>
        <taxon>Bacillati</taxon>
        <taxon>Actinomycetota</taxon>
        <taxon>Actinomycetes</taxon>
        <taxon>Streptosporangiales</taxon>
        <taxon>Streptosporangiaceae</taxon>
        <taxon>Sphaerimonospora</taxon>
    </lineage>
</organism>
<evidence type="ECO:0000256" key="3">
    <source>
        <dbReference type="ARBA" id="ARBA00022448"/>
    </source>
</evidence>
<keyword evidence="6 8" id="KW-1133">Transmembrane helix</keyword>
<feature type="transmembrane region" description="Helical" evidence="8">
    <location>
        <begin position="112"/>
        <end position="134"/>
    </location>
</feature>
<feature type="transmembrane region" description="Helical" evidence="8">
    <location>
        <begin position="141"/>
        <end position="166"/>
    </location>
</feature>
<dbReference type="AlphaFoldDB" id="A0A8J3RC23"/>
<dbReference type="Gene3D" id="1.25.40.600">
    <property type="match status" value="1"/>
</dbReference>
<evidence type="ECO:0000256" key="8">
    <source>
        <dbReference type="SAM" id="Phobius"/>
    </source>
</evidence>
<evidence type="ECO:0000313" key="10">
    <source>
        <dbReference type="Proteomes" id="UP000610966"/>
    </source>
</evidence>
<evidence type="ECO:0000313" key="9">
    <source>
        <dbReference type="EMBL" id="GIH71939.1"/>
    </source>
</evidence>
<evidence type="ECO:0000256" key="1">
    <source>
        <dbReference type="ARBA" id="ARBA00004651"/>
    </source>
</evidence>
<keyword evidence="4" id="KW-1003">Cell membrane</keyword>
<dbReference type="InterPro" id="IPR003211">
    <property type="entry name" value="AmiSUreI_transpt"/>
</dbReference>
<reference evidence="9" key="1">
    <citation type="submission" date="2021-01" db="EMBL/GenBank/DDBJ databases">
        <title>Whole genome shotgun sequence of Sphaerimonospora thailandensis NBRC 107569.</title>
        <authorList>
            <person name="Komaki H."/>
            <person name="Tamura T."/>
        </authorList>
    </citation>
    <scope>NUCLEOTIDE SEQUENCE</scope>
    <source>
        <strain evidence="9">NBRC 107569</strain>
    </source>
</reference>
<dbReference type="Proteomes" id="UP000610966">
    <property type="component" value="Unassembled WGS sequence"/>
</dbReference>
<dbReference type="InterPro" id="IPR038523">
    <property type="entry name" value="AmiSUreI_transpt_sf"/>
</dbReference>
<feature type="transmembrane region" description="Helical" evidence="8">
    <location>
        <begin position="172"/>
        <end position="191"/>
    </location>
</feature>
<dbReference type="EMBL" id="BOOG01000042">
    <property type="protein sequence ID" value="GIH71939.1"/>
    <property type="molecule type" value="Genomic_DNA"/>
</dbReference>
<dbReference type="Pfam" id="PF02293">
    <property type="entry name" value="AmiS_UreI"/>
    <property type="match status" value="1"/>
</dbReference>
<evidence type="ECO:0000256" key="2">
    <source>
        <dbReference type="ARBA" id="ARBA00010068"/>
    </source>
</evidence>
<feature type="transmembrane region" description="Helical" evidence="8">
    <location>
        <begin position="32"/>
        <end position="50"/>
    </location>
</feature>
<dbReference type="GO" id="GO:0005886">
    <property type="term" value="C:plasma membrane"/>
    <property type="evidence" value="ECO:0007669"/>
    <property type="project" value="UniProtKB-SubCell"/>
</dbReference>
<gene>
    <name evidence="9" type="ORF">Mth01_41920</name>
</gene>
<comment type="subcellular location">
    <subcellularLocation>
        <location evidence="1">Cell membrane</location>
        <topology evidence="1">Multi-pass membrane protein</topology>
    </subcellularLocation>
</comment>
<keyword evidence="7 8" id="KW-0472">Membrane</keyword>
<accession>A0A8J3RC23</accession>
<evidence type="ECO:0000256" key="6">
    <source>
        <dbReference type="ARBA" id="ARBA00022989"/>
    </source>
</evidence>
<name>A0A8J3RC23_9ACTN</name>
<keyword evidence="5 8" id="KW-0812">Transmembrane</keyword>
<feature type="transmembrane region" description="Helical" evidence="8">
    <location>
        <begin position="56"/>
        <end position="74"/>
    </location>
</feature>
<comment type="similarity">
    <text evidence="2">Belongs to the AmiS/UreI family.</text>
</comment>
<evidence type="ECO:0000256" key="5">
    <source>
        <dbReference type="ARBA" id="ARBA00022692"/>
    </source>
</evidence>
<feature type="transmembrane region" description="Helical" evidence="8">
    <location>
        <begin position="6"/>
        <end position="25"/>
    </location>
</feature>
<protein>
    <submittedName>
        <fullName evidence="9">Transporter</fullName>
    </submittedName>
</protein>
<keyword evidence="3" id="KW-0813">Transport</keyword>
<dbReference type="RefSeq" id="WP_204017619.1">
    <property type="nucleotide sequence ID" value="NZ_BOOG01000042.1"/>
</dbReference>
<evidence type="ECO:0000256" key="7">
    <source>
        <dbReference type="ARBA" id="ARBA00023136"/>
    </source>
</evidence>
<keyword evidence="10" id="KW-1185">Reference proteome</keyword>
<comment type="caution">
    <text evidence="9">The sequence shown here is derived from an EMBL/GenBank/DDBJ whole genome shotgun (WGS) entry which is preliminary data.</text>
</comment>
<proteinExistence type="inferred from homology"/>
<evidence type="ECO:0000256" key="4">
    <source>
        <dbReference type="ARBA" id="ARBA00022475"/>
    </source>
</evidence>
<feature type="transmembrane region" description="Helical" evidence="8">
    <location>
        <begin position="86"/>
        <end position="106"/>
    </location>
</feature>
<sequence length="209" mass="22063">MSDVGLFYVGAVLIINGLGLLGKITPKGTAPLNFFVGTLQVVTPTFLIMTSAGDRAIIAGAAGIYLFGFTYLWSGINAVTGWPGEGLGWFSLFVAFTAVGYAAYLWQTGERVFVVIWLTWALLWLLFFLVLGLGRTGLTRFTGWVAITEGVLTAALPAALAITGLWRDSAEAALAAAVLAVVALVVLWLVAARTPVRPAREEAARAVAG</sequence>